<keyword evidence="4" id="KW-0489">Methyltransferase</keyword>
<comment type="caution">
    <text evidence="4">The sequence shown here is derived from an EMBL/GenBank/DDBJ whole genome shotgun (WGS) entry which is preliminary data.</text>
</comment>
<reference evidence="4 5" key="1">
    <citation type="submission" date="2017-05" db="EMBL/GenBank/DDBJ databases">
        <title>Bifidobacterium vansinderenii sp. nov.</title>
        <authorList>
            <person name="Lugli G.A."/>
            <person name="Duranti S."/>
            <person name="Mangifesta M."/>
        </authorList>
    </citation>
    <scope>NUCLEOTIDE SEQUENCE [LARGE SCALE GENOMIC DNA]</scope>
    <source>
        <strain evidence="4 5">Tam10B</strain>
    </source>
</reference>
<sequence>MRISAQTWEFIREHRNGDVRDLALHAHRDDEVDLPFALDQIDGWQRARTKLPEWAAHDGVIYPPHISMEQCSSQSTAQYKAGVAARLVNAQTETASVPRGTLVDLTGGFGVDFSYMVSGFRRGVYVERQPHLCEIAEHNMRALGLDHVTVVNGNAEEYLTELPDRAVGDTKSGSASDKTDGTANGSVSGPTNETTNASSEPTLIFLDPARRDAHGARTYAIADCTPDVLALKESLLAKADWVMVKLSPMLDWRKTVADLGDCVREVHIVSTGNECKELLVVMSGDRPSDNTGTGIRMVCVNDSDVLDYRIGADGQVLETADAAADRNDDDDRNTDSGNTDGRNDNDGNTEPAYLYEPNASIMKAGCFDLLERRYARHGLRQIGPNSHLFTSGSMIERFPGRAFEIDAVTGMGKKELKTALSGITRANIAVRNFPMPVAALRKKLKLKDGGDAYIFATTTARGRHVLMVARKAQ</sequence>
<dbReference type="InterPro" id="IPR054168">
    <property type="entry name" value="PG_1098_Fer"/>
</dbReference>
<feature type="compositionally biased region" description="Polar residues" evidence="1">
    <location>
        <begin position="171"/>
        <end position="201"/>
    </location>
</feature>
<evidence type="ECO:0000259" key="3">
    <source>
        <dbReference type="Pfam" id="PF22013"/>
    </source>
</evidence>
<dbReference type="GO" id="GO:0032259">
    <property type="term" value="P:methylation"/>
    <property type="evidence" value="ECO:0007669"/>
    <property type="project" value="UniProtKB-KW"/>
</dbReference>
<dbReference type="Gene3D" id="1.10.10.1110">
    <property type="entry name" value="Methyltransferase PG1098, N-terminal domain"/>
    <property type="match status" value="1"/>
</dbReference>
<feature type="domain" description="PG-1098 ferredoxin-like" evidence="3">
    <location>
        <begin position="353"/>
        <end position="399"/>
    </location>
</feature>
<evidence type="ECO:0000313" key="4">
    <source>
        <dbReference type="EMBL" id="OXN00683.1"/>
    </source>
</evidence>
<feature type="region of interest" description="Disordered" evidence="1">
    <location>
        <begin position="163"/>
        <end position="202"/>
    </location>
</feature>
<dbReference type="Pfam" id="PF18096">
    <property type="entry name" value="Thump_like"/>
    <property type="match status" value="1"/>
</dbReference>
<dbReference type="SUPFAM" id="SSF53335">
    <property type="entry name" value="S-adenosyl-L-methionine-dependent methyltransferases"/>
    <property type="match status" value="1"/>
</dbReference>
<dbReference type="AlphaFoldDB" id="A0A229VYH9"/>
<accession>A0A229VYH9</accession>
<evidence type="ECO:0000259" key="2">
    <source>
        <dbReference type="Pfam" id="PF18096"/>
    </source>
</evidence>
<dbReference type="GO" id="GO:0008168">
    <property type="term" value="F:methyltransferase activity"/>
    <property type="evidence" value="ECO:0007669"/>
    <property type="project" value="UniProtKB-KW"/>
</dbReference>
<dbReference type="Pfam" id="PF22013">
    <property type="entry name" value="PG_1098_Fer"/>
    <property type="match status" value="1"/>
</dbReference>
<dbReference type="Gene3D" id="3.40.50.150">
    <property type="entry name" value="Vaccinia Virus protein VP39"/>
    <property type="match status" value="1"/>
</dbReference>
<dbReference type="OrthoDB" id="1000417at2"/>
<evidence type="ECO:0000313" key="5">
    <source>
        <dbReference type="Proteomes" id="UP000215433"/>
    </source>
</evidence>
<proteinExistence type="predicted"/>
<gene>
    <name evidence="4" type="ORF">Tam10B_1082</name>
</gene>
<name>A0A229VYH9_9BIFI</name>
<evidence type="ECO:0000256" key="1">
    <source>
        <dbReference type="SAM" id="MobiDB-lite"/>
    </source>
</evidence>
<dbReference type="InterPro" id="IPR041497">
    <property type="entry name" value="Thump-like"/>
</dbReference>
<keyword evidence="4" id="KW-0808">Transferase</keyword>
<dbReference type="Proteomes" id="UP000215433">
    <property type="component" value="Unassembled WGS sequence"/>
</dbReference>
<dbReference type="InterPro" id="IPR029063">
    <property type="entry name" value="SAM-dependent_MTases_sf"/>
</dbReference>
<dbReference type="EMBL" id="NEWD01000010">
    <property type="protein sequence ID" value="OXN00683.1"/>
    <property type="molecule type" value="Genomic_DNA"/>
</dbReference>
<keyword evidence="5" id="KW-1185">Reference proteome</keyword>
<protein>
    <submittedName>
        <fullName evidence="4">DNA methyltransferase</fullName>
    </submittedName>
</protein>
<feature type="domain" description="THUMP-like" evidence="2">
    <location>
        <begin position="400"/>
        <end position="471"/>
    </location>
</feature>
<dbReference type="RefSeq" id="WP_093960257.1">
    <property type="nucleotide sequence ID" value="NZ_NEWD01000010.1"/>
</dbReference>
<organism evidence="4 5">
    <name type="scientific">Bifidobacterium vansinderenii</name>
    <dbReference type="NCBI Taxonomy" id="1984871"/>
    <lineage>
        <taxon>Bacteria</taxon>
        <taxon>Bacillati</taxon>
        <taxon>Actinomycetota</taxon>
        <taxon>Actinomycetes</taxon>
        <taxon>Bifidobacteriales</taxon>
        <taxon>Bifidobacteriaceae</taxon>
        <taxon>Bifidobacterium</taxon>
    </lineage>
</organism>
<feature type="region of interest" description="Disordered" evidence="1">
    <location>
        <begin position="320"/>
        <end position="354"/>
    </location>
</feature>